<keyword evidence="4 7" id="KW-0812">Transmembrane</keyword>
<evidence type="ECO:0000256" key="3">
    <source>
        <dbReference type="ARBA" id="ARBA00022679"/>
    </source>
</evidence>
<reference evidence="9 10" key="1">
    <citation type="submission" date="2023-03" db="EMBL/GenBank/DDBJ databases">
        <title>Draft assemblies of triclosan tolerant bacteria isolated from returned activated sludge.</title>
        <authorList>
            <person name="Van Hamelsveld S."/>
        </authorList>
    </citation>
    <scope>NUCLEOTIDE SEQUENCE [LARGE SCALE GENOMIC DNA]</scope>
    <source>
        <strain evidence="9 10">GW210010_S58</strain>
    </source>
</reference>
<dbReference type="PANTHER" id="PTHR48090:SF1">
    <property type="entry name" value="PROPHAGE BACTOPRENOL GLUCOSYL TRANSFERASE HOMOLOG"/>
    <property type="match status" value="1"/>
</dbReference>
<feature type="transmembrane region" description="Helical" evidence="7">
    <location>
        <begin position="238"/>
        <end position="260"/>
    </location>
</feature>
<dbReference type="PANTHER" id="PTHR48090">
    <property type="entry name" value="UNDECAPRENYL-PHOSPHATE 4-DEOXY-4-FORMAMIDO-L-ARABINOSE TRANSFERASE-RELATED"/>
    <property type="match status" value="1"/>
</dbReference>
<keyword evidence="3" id="KW-0808">Transferase</keyword>
<protein>
    <submittedName>
        <fullName evidence="9">Glycosyltransferase family 2 protein</fullName>
    </submittedName>
</protein>
<comment type="caution">
    <text evidence="9">The sequence shown here is derived from an EMBL/GenBank/DDBJ whole genome shotgun (WGS) entry which is preliminary data.</text>
</comment>
<evidence type="ECO:0000313" key="10">
    <source>
        <dbReference type="Proteomes" id="UP001216674"/>
    </source>
</evidence>
<comment type="subcellular location">
    <subcellularLocation>
        <location evidence="1">Membrane</location>
        <topology evidence="1">Multi-pass membrane protein</topology>
    </subcellularLocation>
</comment>
<dbReference type="Pfam" id="PF00535">
    <property type="entry name" value="Glycos_transf_2"/>
    <property type="match status" value="1"/>
</dbReference>
<dbReference type="Gene3D" id="3.90.550.10">
    <property type="entry name" value="Spore Coat Polysaccharide Biosynthesis Protein SpsA, Chain A"/>
    <property type="match status" value="1"/>
</dbReference>
<keyword evidence="10" id="KW-1185">Reference proteome</keyword>
<organism evidence="9 10">
    <name type="scientific">Cupriavidus basilensis</name>
    <dbReference type="NCBI Taxonomy" id="68895"/>
    <lineage>
        <taxon>Bacteria</taxon>
        <taxon>Pseudomonadati</taxon>
        <taxon>Pseudomonadota</taxon>
        <taxon>Betaproteobacteria</taxon>
        <taxon>Burkholderiales</taxon>
        <taxon>Burkholderiaceae</taxon>
        <taxon>Cupriavidus</taxon>
    </lineage>
</organism>
<evidence type="ECO:0000256" key="2">
    <source>
        <dbReference type="ARBA" id="ARBA00022676"/>
    </source>
</evidence>
<evidence type="ECO:0000256" key="4">
    <source>
        <dbReference type="ARBA" id="ARBA00022692"/>
    </source>
</evidence>
<dbReference type="SUPFAM" id="SSF53448">
    <property type="entry name" value="Nucleotide-diphospho-sugar transferases"/>
    <property type="match status" value="1"/>
</dbReference>
<dbReference type="CDD" id="cd04187">
    <property type="entry name" value="DPM1_like_bac"/>
    <property type="match status" value="1"/>
</dbReference>
<feature type="domain" description="Glycosyltransferase 2-like" evidence="8">
    <location>
        <begin position="7"/>
        <end position="171"/>
    </location>
</feature>
<dbReference type="RefSeq" id="WP_276265997.1">
    <property type="nucleotide sequence ID" value="NZ_JARJLM010000327.1"/>
</dbReference>
<evidence type="ECO:0000256" key="6">
    <source>
        <dbReference type="ARBA" id="ARBA00023136"/>
    </source>
</evidence>
<evidence type="ECO:0000256" key="1">
    <source>
        <dbReference type="ARBA" id="ARBA00004141"/>
    </source>
</evidence>
<dbReference type="Proteomes" id="UP001216674">
    <property type="component" value="Unassembled WGS sequence"/>
</dbReference>
<keyword evidence="2" id="KW-0328">Glycosyltransferase</keyword>
<gene>
    <name evidence="9" type="ORF">P3W85_19440</name>
</gene>
<evidence type="ECO:0000313" key="9">
    <source>
        <dbReference type="EMBL" id="MDF3835117.1"/>
    </source>
</evidence>
<evidence type="ECO:0000259" key="8">
    <source>
        <dbReference type="Pfam" id="PF00535"/>
    </source>
</evidence>
<proteinExistence type="predicted"/>
<dbReference type="InterPro" id="IPR029044">
    <property type="entry name" value="Nucleotide-diphossugar_trans"/>
</dbReference>
<feature type="transmembrane region" description="Helical" evidence="7">
    <location>
        <begin position="272"/>
        <end position="292"/>
    </location>
</feature>
<dbReference type="InterPro" id="IPR050256">
    <property type="entry name" value="Glycosyltransferase_2"/>
</dbReference>
<sequence length="311" mass="34882">MMTLNLVVPCFDEEEVLPETGKRLLALLDQLVQREEIHPESAVTFIDDGSRDRTWSLIEGLHASDARVRGIKLSRNQGHQSALLAGLLTAPGDVLVSLDADLQDDLDAIPRMLAAYRQGAEIVFGVRSCRDTDTFFKRATAHAYYRLLQRFGVEVLPHHADFRLMSRRAIDALRDFREVNLFLRGIIPLLGFRTAVVMYERHARFAGCSKYPLPKMLALAFDGIASFSSKPLLWSTHVGAAISLLSLLIGLWALVIRLFTDMSVPGWASTVVPMYFLGGLQMLFLGVIGGYISKIYSETKQRPRFIIEEML</sequence>
<dbReference type="InterPro" id="IPR001173">
    <property type="entry name" value="Glyco_trans_2-like"/>
</dbReference>
<accession>A0ABT6AR68</accession>
<evidence type="ECO:0000256" key="5">
    <source>
        <dbReference type="ARBA" id="ARBA00022989"/>
    </source>
</evidence>
<keyword evidence="6 7" id="KW-0472">Membrane</keyword>
<dbReference type="EMBL" id="JARJLM010000327">
    <property type="protein sequence ID" value="MDF3835117.1"/>
    <property type="molecule type" value="Genomic_DNA"/>
</dbReference>
<name>A0ABT6AR68_9BURK</name>
<keyword evidence="5 7" id="KW-1133">Transmembrane helix</keyword>
<evidence type="ECO:0000256" key="7">
    <source>
        <dbReference type="SAM" id="Phobius"/>
    </source>
</evidence>